<keyword evidence="3" id="KW-1185">Reference proteome</keyword>
<name>A0A9N9GIF3_9GLOM</name>
<feature type="region of interest" description="Disordered" evidence="1">
    <location>
        <begin position="1"/>
        <end position="49"/>
    </location>
</feature>
<accession>A0A9N9GIF3</accession>
<reference evidence="2" key="1">
    <citation type="submission" date="2021-06" db="EMBL/GenBank/DDBJ databases">
        <authorList>
            <person name="Kallberg Y."/>
            <person name="Tangrot J."/>
            <person name="Rosling A."/>
        </authorList>
    </citation>
    <scope>NUCLEOTIDE SEQUENCE</scope>
    <source>
        <strain evidence="2">BR232B</strain>
    </source>
</reference>
<protein>
    <submittedName>
        <fullName evidence="2">152_t:CDS:1</fullName>
    </submittedName>
</protein>
<organism evidence="2 3">
    <name type="scientific">Paraglomus brasilianum</name>
    <dbReference type="NCBI Taxonomy" id="144538"/>
    <lineage>
        <taxon>Eukaryota</taxon>
        <taxon>Fungi</taxon>
        <taxon>Fungi incertae sedis</taxon>
        <taxon>Mucoromycota</taxon>
        <taxon>Glomeromycotina</taxon>
        <taxon>Glomeromycetes</taxon>
        <taxon>Paraglomerales</taxon>
        <taxon>Paraglomeraceae</taxon>
        <taxon>Paraglomus</taxon>
    </lineage>
</organism>
<proteinExistence type="predicted"/>
<dbReference type="AlphaFoldDB" id="A0A9N9GIF3"/>
<evidence type="ECO:0000256" key="1">
    <source>
        <dbReference type="SAM" id="MobiDB-lite"/>
    </source>
</evidence>
<gene>
    <name evidence="2" type="ORF">PBRASI_LOCUS8143</name>
</gene>
<evidence type="ECO:0000313" key="2">
    <source>
        <dbReference type="EMBL" id="CAG8610569.1"/>
    </source>
</evidence>
<dbReference type="EMBL" id="CAJVPI010001392">
    <property type="protein sequence ID" value="CAG8610569.1"/>
    <property type="molecule type" value="Genomic_DNA"/>
</dbReference>
<evidence type="ECO:0000313" key="3">
    <source>
        <dbReference type="Proteomes" id="UP000789739"/>
    </source>
</evidence>
<comment type="caution">
    <text evidence="2">The sequence shown here is derived from an EMBL/GenBank/DDBJ whole genome shotgun (WGS) entry which is preliminary data.</text>
</comment>
<dbReference type="Proteomes" id="UP000789739">
    <property type="component" value="Unassembled WGS sequence"/>
</dbReference>
<sequence length="49" mass="5264">MSSITSAIPVDKRGGPWIDPPYTPKRGGPWIGPPYTPLPDSYPIAERGA</sequence>